<dbReference type="Proteomes" id="UP001256673">
    <property type="component" value="Unassembled WGS sequence"/>
</dbReference>
<dbReference type="EMBL" id="JAWDIU010000002">
    <property type="protein sequence ID" value="MDU0326810.1"/>
    <property type="molecule type" value="Genomic_DNA"/>
</dbReference>
<dbReference type="RefSeq" id="WP_187358388.1">
    <property type="nucleotide sequence ID" value="NZ_JAWDIU010000002.1"/>
</dbReference>
<evidence type="ECO:0000313" key="2">
    <source>
        <dbReference type="Proteomes" id="UP001256673"/>
    </source>
</evidence>
<reference evidence="1 2" key="1">
    <citation type="submission" date="2023-09" db="EMBL/GenBank/DDBJ databases">
        <title>Microbacterium fusihabitans sp. nov., Microbacterium phycihabitans sp. nov., and Microbacterium cervinum sp. nov., isolated from dried seaweeds of beach.</title>
        <authorList>
            <person name="Lee S.D."/>
        </authorList>
    </citation>
    <scope>NUCLEOTIDE SEQUENCE [LARGE SCALE GENOMIC DNA]</scope>
    <source>
        <strain evidence="1 2">KSW2-21</strain>
    </source>
</reference>
<keyword evidence="2" id="KW-1185">Reference proteome</keyword>
<name>A0ABU3RW44_9MICO</name>
<proteinExistence type="predicted"/>
<sequence length="63" mass="7059">MHESEPISWSSISGLTDRERQLGRFMFGDVDLRGIALVGVTVNGEHLPDIVHGQVRRSERRAS</sequence>
<evidence type="ECO:0000313" key="1">
    <source>
        <dbReference type="EMBL" id="MDU0326810.1"/>
    </source>
</evidence>
<accession>A0ABU3RW44</accession>
<gene>
    <name evidence="1" type="ORF">RWH43_08580</name>
</gene>
<organism evidence="1 2">
    <name type="scientific">Microbacterium algihabitans</name>
    <dbReference type="NCBI Taxonomy" id="3075992"/>
    <lineage>
        <taxon>Bacteria</taxon>
        <taxon>Bacillati</taxon>
        <taxon>Actinomycetota</taxon>
        <taxon>Actinomycetes</taxon>
        <taxon>Micrococcales</taxon>
        <taxon>Microbacteriaceae</taxon>
        <taxon>Microbacterium</taxon>
    </lineage>
</organism>
<protein>
    <submittedName>
        <fullName evidence="1">Uncharacterized protein</fullName>
    </submittedName>
</protein>
<comment type="caution">
    <text evidence="1">The sequence shown here is derived from an EMBL/GenBank/DDBJ whole genome shotgun (WGS) entry which is preliminary data.</text>
</comment>